<evidence type="ECO:0000313" key="6">
    <source>
        <dbReference type="EMBL" id="EYT48524.1"/>
    </source>
</evidence>
<dbReference type="HOGENOM" id="CLU_048345_4_1_11"/>
<keyword evidence="3 4" id="KW-0413">Isomerase</keyword>
<dbReference type="Gene3D" id="2.70.98.10">
    <property type="match status" value="1"/>
</dbReference>
<dbReference type="PIRSF" id="PIRSF016020">
    <property type="entry name" value="PHexose_mutarotase"/>
    <property type="match status" value="1"/>
</dbReference>
<dbReference type="GO" id="GO:0005737">
    <property type="term" value="C:cytoplasm"/>
    <property type="evidence" value="ECO:0007669"/>
    <property type="project" value="TreeGrafter"/>
</dbReference>
<dbReference type="PANTHER" id="PTHR11122">
    <property type="entry name" value="APOSPORY-ASSOCIATED PROTEIN C-RELATED"/>
    <property type="match status" value="1"/>
</dbReference>
<dbReference type="InterPro" id="IPR014718">
    <property type="entry name" value="GH-type_carb-bd"/>
</dbReference>
<dbReference type="GO" id="GO:0047938">
    <property type="term" value="F:glucose-6-phosphate 1-epimerase activity"/>
    <property type="evidence" value="ECO:0007669"/>
    <property type="project" value="UniProtKB-UniRule"/>
</dbReference>
<dbReference type="SUPFAM" id="SSF74650">
    <property type="entry name" value="Galactose mutarotase-like"/>
    <property type="match status" value="1"/>
</dbReference>
<dbReference type="InterPro" id="IPR025532">
    <property type="entry name" value="G6P_1-epimerase"/>
</dbReference>
<dbReference type="CDD" id="cd09020">
    <property type="entry name" value="D-hex-6-P-epi_like"/>
    <property type="match status" value="1"/>
</dbReference>
<evidence type="ECO:0000256" key="4">
    <source>
        <dbReference type="PIRNR" id="PIRNR016020"/>
    </source>
</evidence>
<comment type="similarity">
    <text evidence="2 4">Belongs to the glucose-6-phosphate 1-epimerase family.</text>
</comment>
<dbReference type="InterPro" id="IPR011013">
    <property type="entry name" value="Gal_mutarotase_sf_dom"/>
</dbReference>
<dbReference type="EC" id="5.1.3.15" evidence="4"/>
<keyword evidence="7" id="KW-1185">Reference proteome</keyword>
<sequence length="292" mass="31175">MSPVTERTPVHLPSGVSLEQVNGTEALVINTPAARAVLHLDGAHLTSWTPAGEQDVLWLSELSEYGDGAAIRGGIPLVGPWFGPGRSGDKPVKHGWIRNHPWELTEASFDGKDVVLELALVDADPSGGGLRADARFRIGAELSVDLTLTAGAQEVEVEAALHTYLAVADVRELRIHGLQGADYLDNTQGLAEDRQEDTALELTGPTDRIYSVNSEVRIEDVAGGRSIVSCPRGTAKTVVWNPWPELAAGMADMPDDAWTSFVCVEPAVAKESAQVLRSGGALTIGVTYRVER</sequence>
<dbReference type="OrthoDB" id="9790727at2"/>
<feature type="active site" evidence="5">
    <location>
        <position position="265"/>
    </location>
</feature>
<gene>
    <name evidence="6" type="ORF">D641_0111515</name>
</gene>
<dbReference type="EMBL" id="AORC01000014">
    <property type="protein sequence ID" value="EYT48524.1"/>
    <property type="molecule type" value="Genomic_DNA"/>
</dbReference>
<proteinExistence type="inferred from homology"/>
<comment type="caution">
    <text evidence="6">The sequence shown here is derived from an EMBL/GenBank/DDBJ whole genome shotgun (WGS) entry which is preliminary data.</text>
</comment>
<dbReference type="STRING" id="1249481.D641_0111515"/>
<reference evidence="6 7" key="1">
    <citation type="journal article" date="2013" name="Genome Announc.">
        <title>Draft genome sequence of an Actinobacterium, Brachybacterium muris strain UCD-AY4.</title>
        <authorList>
            <person name="Lo J.R."/>
            <person name="Lang J.M."/>
            <person name="Darling A.E."/>
            <person name="Eisen J.A."/>
            <person name="Coil D.A."/>
        </authorList>
    </citation>
    <scope>NUCLEOTIDE SEQUENCE [LARGE SCALE GENOMIC DNA]</scope>
    <source>
        <strain evidence="6 7">UCD-AY4</strain>
    </source>
</reference>
<dbReference type="AlphaFoldDB" id="A0A022KS70"/>
<dbReference type="PANTHER" id="PTHR11122:SF13">
    <property type="entry name" value="GLUCOSE-6-PHOSPHATE 1-EPIMERASE"/>
    <property type="match status" value="1"/>
</dbReference>
<dbReference type="GO" id="GO:0030246">
    <property type="term" value="F:carbohydrate binding"/>
    <property type="evidence" value="ECO:0007669"/>
    <property type="project" value="UniProtKB-UniRule"/>
</dbReference>
<evidence type="ECO:0000256" key="3">
    <source>
        <dbReference type="ARBA" id="ARBA00023235"/>
    </source>
</evidence>
<accession>A0A022KS70</accession>
<dbReference type="Proteomes" id="UP000019754">
    <property type="component" value="Unassembled WGS sequence"/>
</dbReference>
<comment type="catalytic activity">
    <reaction evidence="1">
        <text>alpha-D-glucose 6-phosphate = beta-D-glucose 6-phosphate</text>
        <dbReference type="Rhea" id="RHEA:16249"/>
        <dbReference type="ChEBI" id="CHEBI:58225"/>
        <dbReference type="ChEBI" id="CHEBI:58247"/>
        <dbReference type="EC" id="5.1.3.15"/>
    </reaction>
</comment>
<feature type="active site" evidence="5">
    <location>
        <position position="162"/>
    </location>
</feature>
<evidence type="ECO:0000256" key="1">
    <source>
        <dbReference type="ARBA" id="ARBA00001096"/>
    </source>
</evidence>
<name>A0A022KS70_9MICO</name>
<protein>
    <recommendedName>
        <fullName evidence="4">Putative glucose-6-phosphate 1-epimerase</fullName>
        <ecNumber evidence="4">5.1.3.15</ecNumber>
    </recommendedName>
</protein>
<dbReference type="InterPro" id="IPR008183">
    <property type="entry name" value="Aldose_1/G6P_1-epimerase"/>
</dbReference>
<dbReference type="Pfam" id="PF01263">
    <property type="entry name" value="Aldose_epim"/>
    <property type="match status" value="1"/>
</dbReference>
<evidence type="ECO:0000256" key="5">
    <source>
        <dbReference type="PIRSR" id="PIRSR016020-1"/>
    </source>
</evidence>
<evidence type="ECO:0000313" key="7">
    <source>
        <dbReference type="Proteomes" id="UP000019754"/>
    </source>
</evidence>
<evidence type="ECO:0000256" key="2">
    <source>
        <dbReference type="ARBA" id="ARBA00005866"/>
    </source>
</evidence>
<dbReference type="RefSeq" id="WP_031307141.1">
    <property type="nucleotide sequence ID" value="NZ_AORC01000014.1"/>
</dbReference>
<organism evidence="6 7">
    <name type="scientific">Brachybacterium muris UCD-AY4</name>
    <dbReference type="NCBI Taxonomy" id="1249481"/>
    <lineage>
        <taxon>Bacteria</taxon>
        <taxon>Bacillati</taxon>
        <taxon>Actinomycetota</taxon>
        <taxon>Actinomycetes</taxon>
        <taxon>Micrococcales</taxon>
        <taxon>Dermabacteraceae</taxon>
        <taxon>Brachybacterium</taxon>
    </lineage>
</organism>
<dbReference type="GO" id="GO:0005975">
    <property type="term" value="P:carbohydrate metabolic process"/>
    <property type="evidence" value="ECO:0007669"/>
    <property type="project" value="InterPro"/>
</dbReference>